<keyword evidence="1" id="KW-0472">Membrane</keyword>
<reference evidence="3" key="1">
    <citation type="submission" date="2014-04" db="EMBL/GenBank/DDBJ databases">
        <title>Whole-Genome optical mapping and complete genome sequence of Sphingobacterium deserti sp. nov., a new spaces isolated from desert in the west of China.</title>
        <authorList>
            <person name="Teng C."/>
            <person name="Zhou Z."/>
            <person name="Li X."/>
            <person name="Chen M."/>
            <person name="Lin M."/>
            <person name="Wang L."/>
            <person name="Su S."/>
            <person name="Zhang C."/>
            <person name="Zhang W."/>
        </authorList>
    </citation>
    <scope>NUCLEOTIDE SEQUENCE [LARGE SCALE GENOMIC DNA]</scope>
    <source>
        <strain evidence="3">ACCC05744</strain>
    </source>
</reference>
<dbReference type="Proteomes" id="UP000031802">
    <property type="component" value="Unassembled WGS sequence"/>
</dbReference>
<protein>
    <submittedName>
        <fullName evidence="2">Uncharacterized protein</fullName>
    </submittedName>
</protein>
<gene>
    <name evidence="2" type="ORF">DI53_2062</name>
</gene>
<organism evidence="2 3">
    <name type="scientific">Sphingobacterium deserti</name>
    <dbReference type="NCBI Taxonomy" id="1229276"/>
    <lineage>
        <taxon>Bacteria</taxon>
        <taxon>Pseudomonadati</taxon>
        <taxon>Bacteroidota</taxon>
        <taxon>Sphingobacteriia</taxon>
        <taxon>Sphingobacteriales</taxon>
        <taxon>Sphingobacteriaceae</taxon>
        <taxon>Sphingobacterium</taxon>
    </lineage>
</organism>
<keyword evidence="3" id="KW-1185">Reference proteome</keyword>
<comment type="caution">
    <text evidence="2">The sequence shown here is derived from an EMBL/GenBank/DDBJ whole genome shotgun (WGS) entry which is preliminary data.</text>
</comment>
<reference evidence="2 3" key="2">
    <citation type="journal article" date="2015" name="PLoS ONE">
        <title>Whole-Genome Optical Mapping and Finished Genome Sequence of Sphingobacterium deserti sp. nov., a New Species Isolated from the Western Desert of China.</title>
        <authorList>
            <person name="Teng C."/>
            <person name="Zhou Z."/>
            <person name="Molnar I."/>
            <person name="Li X."/>
            <person name="Tang R."/>
            <person name="Chen M."/>
            <person name="Wang L."/>
            <person name="Su S."/>
            <person name="Zhang W."/>
            <person name="Lin M."/>
        </authorList>
    </citation>
    <scope>NUCLEOTIDE SEQUENCE [LARGE SCALE GENOMIC DNA]</scope>
    <source>
        <strain evidence="3">ACCC05744</strain>
    </source>
</reference>
<sequence length="56" mass="6798">MFLLSMFTNINNKILQNMFLIKILFFGEKKRWCLCDQVVTICYNLFLVLVLIFLKY</sequence>
<dbReference type="EMBL" id="JJMU01000029">
    <property type="protein sequence ID" value="KGE14232.1"/>
    <property type="molecule type" value="Genomic_DNA"/>
</dbReference>
<evidence type="ECO:0000313" key="3">
    <source>
        <dbReference type="Proteomes" id="UP000031802"/>
    </source>
</evidence>
<name>A0A0B8T0P1_9SPHI</name>
<keyword evidence="1" id="KW-1133">Transmembrane helix</keyword>
<proteinExistence type="predicted"/>
<evidence type="ECO:0000313" key="2">
    <source>
        <dbReference type="EMBL" id="KGE14232.1"/>
    </source>
</evidence>
<evidence type="ECO:0000256" key="1">
    <source>
        <dbReference type="SAM" id="Phobius"/>
    </source>
</evidence>
<keyword evidence="1" id="KW-0812">Transmembrane</keyword>
<feature type="transmembrane region" description="Helical" evidence="1">
    <location>
        <begin position="32"/>
        <end position="54"/>
    </location>
</feature>
<dbReference type="AlphaFoldDB" id="A0A0B8T0P1"/>
<dbReference type="STRING" id="1229276.DI53_2062"/>
<accession>A0A0B8T0P1</accession>